<dbReference type="Gene3D" id="1.10.287.470">
    <property type="entry name" value="Helix hairpin bin"/>
    <property type="match status" value="1"/>
</dbReference>
<dbReference type="Proteomes" id="UP001166251">
    <property type="component" value="Unassembled WGS sequence"/>
</dbReference>
<dbReference type="NCBIfam" id="TIGR01730">
    <property type="entry name" value="RND_mfp"/>
    <property type="match status" value="1"/>
</dbReference>
<dbReference type="SUPFAM" id="SSF111369">
    <property type="entry name" value="HlyD-like secretion proteins"/>
    <property type="match status" value="1"/>
</dbReference>
<feature type="chain" id="PRO_5047409317" evidence="3">
    <location>
        <begin position="29"/>
        <end position="349"/>
    </location>
</feature>
<evidence type="ECO:0000256" key="2">
    <source>
        <dbReference type="SAM" id="Coils"/>
    </source>
</evidence>
<evidence type="ECO:0000313" key="7">
    <source>
        <dbReference type="EMBL" id="MBW8189652.1"/>
    </source>
</evidence>
<feature type="domain" description="YknX-like C-terminal permuted SH3-like" evidence="6">
    <location>
        <begin position="275"/>
        <end position="343"/>
    </location>
</feature>
<dbReference type="InterPro" id="IPR006143">
    <property type="entry name" value="RND_pump_MFP"/>
</dbReference>
<evidence type="ECO:0000259" key="6">
    <source>
        <dbReference type="Pfam" id="PF25989"/>
    </source>
</evidence>
<proteinExistence type="inferred from homology"/>
<feature type="coiled-coil region" evidence="2">
    <location>
        <begin position="130"/>
        <end position="157"/>
    </location>
</feature>
<dbReference type="Gene3D" id="2.40.50.100">
    <property type="match status" value="1"/>
</dbReference>
<evidence type="ECO:0000259" key="4">
    <source>
        <dbReference type="Pfam" id="PF25917"/>
    </source>
</evidence>
<organism evidence="7 8">
    <name type="scientific">Neiella holothuriorum</name>
    <dbReference type="NCBI Taxonomy" id="2870530"/>
    <lineage>
        <taxon>Bacteria</taxon>
        <taxon>Pseudomonadati</taxon>
        <taxon>Pseudomonadota</taxon>
        <taxon>Gammaproteobacteria</taxon>
        <taxon>Alteromonadales</taxon>
        <taxon>Echinimonadaceae</taxon>
        <taxon>Neiella</taxon>
    </lineage>
</organism>
<keyword evidence="3" id="KW-0732">Signal</keyword>
<dbReference type="RefSeq" id="WP_220102326.1">
    <property type="nucleotide sequence ID" value="NZ_JAHZSS010000001.1"/>
</dbReference>
<dbReference type="Pfam" id="PF25989">
    <property type="entry name" value="YknX_C"/>
    <property type="match status" value="1"/>
</dbReference>
<keyword evidence="2" id="KW-0175">Coiled coil</keyword>
<dbReference type="EMBL" id="JAHZSS010000001">
    <property type="protein sequence ID" value="MBW8189652.1"/>
    <property type="molecule type" value="Genomic_DNA"/>
</dbReference>
<dbReference type="PANTHER" id="PTHR30469:SF13">
    <property type="entry name" value="HAE1 FAMILY EFFLUX PUMP MFP COMPONENT"/>
    <property type="match status" value="1"/>
</dbReference>
<evidence type="ECO:0000259" key="5">
    <source>
        <dbReference type="Pfam" id="PF25954"/>
    </source>
</evidence>
<sequence>MRLTAVVVGLTVAVTASWLALSSDPAEASLVQTNNAVSVRVQTLDKASIAERIPLQGTVFSHHAVDITPEVDGRITAINIESGQQVRQGQLLIQLDNRHQQASVNRELAKLQDDRRHQKQINQLFKQQAVSETEVDRANAQVAIQQAELDLAKASLADRAIRAPFAGTVGLVDLSLGQLVNSDSVLTTLDDTSELKLNASVPAKYQHRIRVGSRLMLSSNKLHGQSIVATLAYMDTRVSETTLNLRLQLVINNDDGHMLPGSFLTGDLPLADEAVLSMPLQAVAYEGHQRFAYRLDGDRVQKVEIELGARNADEVEVIDGLQPGDEIVTEGLVKLNDGMRVQVIEQTNS</sequence>
<dbReference type="InterPro" id="IPR058625">
    <property type="entry name" value="MdtA-like_BSH"/>
</dbReference>
<comment type="similarity">
    <text evidence="1">Belongs to the membrane fusion protein (MFP) (TC 8.A.1) family.</text>
</comment>
<evidence type="ECO:0000313" key="8">
    <source>
        <dbReference type="Proteomes" id="UP001166251"/>
    </source>
</evidence>
<dbReference type="Gene3D" id="2.40.30.170">
    <property type="match status" value="1"/>
</dbReference>
<dbReference type="Pfam" id="PF25954">
    <property type="entry name" value="Beta-barrel_RND_2"/>
    <property type="match status" value="1"/>
</dbReference>
<dbReference type="Gene3D" id="2.40.420.20">
    <property type="match status" value="1"/>
</dbReference>
<feature type="signal peptide" evidence="3">
    <location>
        <begin position="1"/>
        <end position="28"/>
    </location>
</feature>
<feature type="domain" description="CusB-like beta-barrel" evidence="5">
    <location>
        <begin position="197"/>
        <end position="266"/>
    </location>
</feature>
<comment type="caution">
    <text evidence="7">The sequence shown here is derived from an EMBL/GenBank/DDBJ whole genome shotgun (WGS) entry which is preliminary data.</text>
</comment>
<protein>
    <submittedName>
        <fullName evidence="7">Efflux RND transporter periplasmic adaptor subunit</fullName>
    </submittedName>
</protein>
<dbReference type="InterPro" id="IPR058637">
    <property type="entry name" value="YknX-like_C"/>
</dbReference>
<accession>A0ABS7ED58</accession>
<dbReference type="PANTHER" id="PTHR30469">
    <property type="entry name" value="MULTIDRUG RESISTANCE PROTEIN MDTA"/>
    <property type="match status" value="1"/>
</dbReference>
<evidence type="ECO:0000256" key="1">
    <source>
        <dbReference type="ARBA" id="ARBA00009477"/>
    </source>
</evidence>
<dbReference type="Pfam" id="PF25917">
    <property type="entry name" value="BSH_RND"/>
    <property type="match status" value="1"/>
</dbReference>
<evidence type="ECO:0000256" key="3">
    <source>
        <dbReference type="SAM" id="SignalP"/>
    </source>
</evidence>
<feature type="domain" description="Multidrug resistance protein MdtA-like barrel-sandwich hybrid" evidence="4">
    <location>
        <begin position="64"/>
        <end position="183"/>
    </location>
</feature>
<gene>
    <name evidence="7" type="ORF">K0504_01275</name>
</gene>
<dbReference type="InterPro" id="IPR058792">
    <property type="entry name" value="Beta-barrel_RND_2"/>
</dbReference>
<reference evidence="7" key="1">
    <citation type="submission" date="2021-07" db="EMBL/GenBank/DDBJ databases">
        <title>Neiella marina sp. nov., isolated from the intestinal content of sea cucumber Apostichopus japonicus.</title>
        <authorList>
            <person name="Bai X."/>
        </authorList>
    </citation>
    <scope>NUCLEOTIDE SEQUENCE</scope>
    <source>
        <strain evidence="7">126</strain>
    </source>
</reference>
<keyword evidence="8" id="KW-1185">Reference proteome</keyword>
<name>A0ABS7ED58_9GAMM</name>